<dbReference type="eggNOG" id="COG3476">
    <property type="taxonomic scope" value="Bacteria"/>
</dbReference>
<evidence type="ECO:0000256" key="4">
    <source>
        <dbReference type="ARBA" id="ARBA00022989"/>
    </source>
</evidence>
<dbReference type="AlphaFoldDB" id="E8R3A7"/>
<proteinExistence type="inferred from homology"/>
<keyword evidence="4 6" id="KW-1133">Transmembrane helix</keyword>
<feature type="transmembrane region" description="Helical" evidence="6">
    <location>
        <begin position="94"/>
        <end position="116"/>
    </location>
</feature>
<organism evidence="7 8">
    <name type="scientific">Isosphaera pallida (strain ATCC 43644 / DSM 9630 / IS1B)</name>
    <dbReference type="NCBI Taxonomy" id="575540"/>
    <lineage>
        <taxon>Bacteria</taxon>
        <taxon>Pseudomonadati</taxon>
        <taxon>Planctomycetota</taxon>
        <taxon>Planctomycetia</taxon>
        <taxon>Isosphaerales</taxon>
        <taxon>Isosphaeraceae</taxon>
        <taxon>Isosphaera</taxon>
    </lineage>
</organism>
<feature type="transmembrane region" description="Helical" evidence="6">
    <location>
        <begin position="122"/>
        <end position="141"/>
    </location>
</feature>
<comment type="subcellular location">
    <subcellularLocation>
        <location evidence="1">Membrane</location>
        <topology evidence="1">Multi-pass membrane protein</topology>
    </subcellularLocation>
</comment>
<dbReference type="Gene3D" id="1.20.1260.100">
    <property type="entry name" value="TspO/MBR protein"/>
    <property type="match status" value="1"/>
</dbReference>
<dbReference type="Pfam" id="PF03073">
    <property type="entry name" value="TspO_MBR"/>
    <property type="match status" value="1"/>
</dbReference>
<dbReference type="KEGG" id="ipa:Isop_3052"/>
<dbReference type="InterPro" id="IPR038330">
    <property type="entry name" value="TspO/MBR-related_sf"/>
</dbReference>
<protein>
    <submittedName>
        <fullName evidence="7">TspO and MBR like protein</fullName>
    </submittedName>
</protein>
<name>E8R3A7_ISOPI</name>
<dbReference type="PANTHER" id="PTHR10057">
    <property type="entry name" value="PERIPHERAL-TYPE BENZODIAZEPINE RECEPTOR"/>
    <property type="match status" value="1"/>
</dbReference>
<dbReference type="PIRSF" id="PIRSF005859">
    <property type="entry name" value="PBR"/>
    <property type="match status" value="1"/>
</dbReference>
<dbReference type="InterPro" id="IPR004307">
    <property type="entry name" value="TspO_MBR"/>
</dbReference>
<keyword evidence="8" id="KW-1185">Reference proteome</keyword>
<dbReference type="STRING" id="575540.Isop_3052"/>
<accession>E8R3A7</accession>
<evidence type="ECO:0000256" key="3">
    <source>
        <dbReference type="ARBA" id="ARBA00022692"/>
    </source>
</evidence>
<dbReference type="GO" id="GO:0016020">
    <property type="term" value="C:membrane"/>
    <property type="evidence" value="ECO:0007669"/>
    <property type="project" value="UniProtKB-SubCell"/>
</dbReference>
<dbReference type="FunFam" id="1.20.1260.100:FF:000001">
    <property type="entry name" value="translocator protein 2"/>
    <property type="match status" value="1"/>
</dbReference>
<sequence length="172" mass="18389">MSDAAAPSTSSLVSTRWVAGLGLVVSLLLAFSAATIGGLATAQGVSEWYPTLTKPSWTPPSWVFGPVWTTLYTLMGISSWLIWMRRGVAPGVPVALGVYGIHLVVNALWSVSFFALRDPGLALLNILALDGLVIATIVLFARIRPLAAGLLVPYLLWALFATGLNLTIWRLN</sequence>
<feature type="transmembrane region" description="Helical" evidence="6">
    <location>
        <begin position="148"/>
        <end position="169"/>
    </location>
</feature>
<reference key="1">
    <citation type="submission" date="2010-11" db="EMBL/GenBank/DDBJ databases">
        <title>The complete sequence of chromosome of Isophaera pallida ATCC 43644.</title>
        <authorList>
            <consortium name="US DOE Joint Genome Institute (JGI-PGF)"/>
            <person name="Lucas S."/>
            <person name="Copeland A."/>
            <person name="Lapidus A."/>
            <person name="Bruce D."/>
            <person name="Goodwin L."/>
            <person name="Pitluck S."/>
            <person name="Kyrpides N."/>
            <person name="Mavromatis K."/>
            <person name="Pagani I."/>
            <person name="Ivanova N."/>
            <person name="Saunders E."/>
            <person name="Brettin T."/>
            <person name="Detter J.C."/>
            <person name="Han C."/>
            <person name="Tapia R."/>
            <person name="Land M."/>
            <person name="Hauser L."/>
            <person name="Markowitz V."/>
            <person name="Cheng J.-F."/>
            <person name="Hugenholtz P."/>
            <person name="Woyke T."/>
            <person name="Wu D."/>
            <person name="Eisen J.A."/>
        </authorList>
    </citation>
    <scope>NUCLEOTIDE SEQUENCE</scope>
    <source>
        <strain>ATCC 43644</strain>
    </source>
</reference>
<keyword evidence="3 6" id="KW-0812">Transmembrane</keyword>
<gene>
    <name evidence="7" type="ordered locus">Isop_3052</name>
</gene>
<dbReference type="GO" id="GO:0033013">
    <property type="term" value="P:tetrapyrrole metabolic process"/>
    <property type="evidence" value="ECO:0007669"/>
    <property type="project" value="UniProtKB-ARBA"/>
</dbReference>
<dbReference type="InParanoid" id="E8R3A7"/>
<keyword evidence="5 6" id="KW-0472">Membrane</keyword>
<evidence type="ECO:0000256" key="2">
    <source>
        <dbReference type="ARBA" id="ARBA00007524"/>
    </source>
</evidence>
<feature type="transmembrane region" description="Helical" evidence="6">
    <location>
        <begin position="62"/>
        <end position="82"/>
    </location>
</feature>
<dbReference type="Proteomes" id="UP000008631">
    <property type="component" value="Chromosome"/>
</dbReference>
<dbReference type="HOGENOM" id="CLU_091805_2_0_0"/>
<dbReference type="RefSeq" id="WP_013565905.1">
    <property type="nucleotide sequence ID" value="NC_014962.1"/>
</dbReference>
<evidence type="ECO:0000313" key="8">
    <source>
        <dbReference type="Proteomes" id="UP000008631"/>
    </source>
</evidence>
<comment type="similarity">
    <text evidence="2">Belongs to the TspO/BZRP family.</text>
</comment>
<dbReference type="CDD" id="cd15904">
    <property type="entry name" value="TSPO_MBR"/>
    <property type="match status" value="1"/>
</dbReference>
<dbReference type="PANTHER" id="PTHR10057:SF0">
    <property type="entry name" value="TRANSLOCATOR PROTEIN"/>
    <property type="match status" value="1"/>
</dbReference>
<feature type="transmembrane region" description="Helical" evidence="6">
    <location>
        <begin position="21"/>
        <end position="42"/>
    </location>
</feature>
<evidence type="ECO:0000256" key="1">
    <source>
        <dbReference type="ARBA" id="ARBA00004141"/>
    </source>
</evidence>
<dbReference type="OrthoDB" id="9795496at2"/>
<reference evidence="7 8" key="2">
    <citation type="journal article" date="2011" name="Stand. Genomic Sci.">
        <title>Complete genome sequence of Isosphaera pallida type strain (IS1B).</title>
        <authorList>
            <consortium name="US DOE Joint Genome Institute (JGI-PGF)"/>
            <person name="Goker M."/>
            <person name="Cleland D."/>
            <person name="Saunders E."/>
            <person name="Lapidus A."/>
            <person name="Nolan M."/>
            <person name="Lucas S."/>
            <person name="Hammon N."/>
            <person name="Deshpande S."/>
            <person name="Cheng J.F."/>
            <person name="Tapia R."/>
            <person name="Han C."/>
            <person name="Goodwin L."/>
            <person name="Pitluck S."/>
            <person name="Liolios K."/>
            <person name="Pagani I."/>
            <person name="Ivanova N."/>
            <person name="Mavromatis K."/>
            <person name="Pati A."/>
            <person name="Chen A."/>
            <person name="Palaniappan K."/>
            <person name="Land M."/>
            <person name="Hauser L."/>
            <person name="Chang Y.J."/>
            <person name="Jeffries C.D."/>
            <person name="Detter J.C."/>
            <person name="Beck B."/>
            <person name="Woyke T."/>
            <person name="Bristow J."/>
            <person name="Eisen J.A."/>
            <person name="Markowitz V."/>
            <person name="Hugenholtz P."/>
            <person name="Kyrpides N.C."/>
            <person name="Klenk H.P."/>
        </authorList>
    </citation>
    <scope>NUCLEOTIDE SEQUENCE [LARGE SCALE GENOMIC DNA]</scope>
    <source>
        <strain evidence="8">ATCC 43644 / DSM 9630 / IS1B</strain>
    </source>
</reference>
<evidence type="ECO:0000256" key="6">
    <source>
        <dbReference type="SAM" id="Phobius"/>
    </source>
</evidence>
<evidence type="ECO:0000313" key="7">
    <source>
        <dbReference type="EMBL" id="ADV63617.1"/>
    </source>
</evidence>
<dbReference type="EMBL" id="CP002353">
    <property type="protein sequence ID" value="ADV63617.1"/>
    <property type="molecule type" value="Genomic_DNA"/>
</dbReference>
<evidence type="ECO:0000256" key="5">
    <source>
        <dbReference type="ARBA" id="ARBA00023136"/>
    </source>
</evidence>